<dbReference type="Proteomes" id="UP001054252">
    <property type="component" value="Unassembled WGS sequence"/>
</dbReference>
<proteinExistence type="predicted"/>
<evidence type="ECO:0000313" key="1">
    <source>
        <dbReference type="EMBL" id="GKV47606.1"/>
    </source>
</evidence>
<comment type="caution">
    <text evidence="1">The sequence shown here is derived from an EMBL/GenBank/DDBJ whole genome shotgun (WGS) entry which is preliminary data.</text>
</comment>
<dbReference type="AlphaFoldDB" id="A0AAV5MFL8"/>
<evidence type="ECO:0000313" key="2">
    <source>
        <dbReference type="Proteomes" id="UP001054252"/>
    </source>
</evidence>
<sequence>MGLMQFDFRLGWAYKKALVDVLQKSTLLFPTNGHEPYTTRFNPGIMIRERMNPFRACTMVVLYLLVLVSK</sequence>
<accession>A0AAV5MFL8</accession>
<reference evidence="1 2" key="1">
    <citation type="journal article" date="2021" name="Commun. Biol.">
        <title>The genome of Shorea leprosula (Dipterocarpaceae) highlights the ecological relevance of drought in aseasonal tropical rainforests.</title>
        <authorList>
            <person name="Ng K.K.S."/>
            <person name="Kobayashi M.J."/>
            <person name="Fawcett J.A."/>
            <person name="Hatakeyama M."/>
            <person name="Paape T."/>
            <person name="Ng C.H."/>
            <person name="Ang C.C."/>
            <person name="Tnah L.H."/>
            <person name="Lee C.T."/>
            <person name="Nishiyama T."/>
            <person name="Sese J."/>
            <person name="O'Brien M.J."/>
            <person name="Copetti D."/>
            <person name="Mohd Noor M.I."/>
            <person name="Ong R.C."/>
            <person name="Putra M."/>
            <person name="Sireger I.Z."/>
            <person name="Indrioko S."/>
            <person name="Kosugi Y."/>
            <person name="Izuno A."/>
            <person name="Isagi Y."/>
            <person name="Lee S.L."/>
            <person name="Shimizu K.K."/>
        </authorList>
    </citation>
    <scope>NUCLEOTIDE SEQUENCE [LARGE SCALE GENOMIC DNA]</scope>
    <source>
        <strain evidence="1">214</strain>
    </source>
</reference>
<dbReference type="EMBL" id="BPVZ01000232">
    <property type="protein sequence ID" value="GKV47606.1"/>
    <property type="molecule type" value="Genomic_DNA"/>
</dbReference>
<organism evidence="1 2">
    <name type="scientific">Rubroshorea leprosula</name>
    <dbReference type="NCBI Taxonomy" id="152421"/>
    <lineage>
        <taxon>Eukaryota</taxon>
        <taxon>Viridiplantae</taxon>
        <taxon>Streptophyta</taxon>
        <taxon>Embryophyta</taxon>
        <taxon>Tracheophyta</taxon>
        <taxon>Spermatophyta</taxon>
        <taxon>Magnoliopsida</taxon>
        <taxon>eudicotyledons</taxon>
        <taxon>Gunneridae</taxon>
        <taxon>Pentapetalae</taxon>
        <taxon>rosids</taxon>
        <taxon>malvids</taxon>
        <taxon>Malvales</taxon>
        <taxon>Dipterocarpaceae</taxon>
        <taxon>Rubroshorea</taxon>
    </lineage>
</organism>
<protein>
    <submittedName>
        <fullName evidence="1">Uncharacterized protein</fullName>
    </submittedName>
</protein>
<gene>
    <name evidence="1" type="ORF">SLEP1_g54491</name>
</gene>
<name>A0AAV5MFL8_9ROSI</name>
<keyword evidence="2" id="KW-1185">Reference proteome</keyword>